<feature type="compositionally biased region" description="Basic and acidic residues" evidence="1">
    <location>
        <begin position="30"/>
        <end position="42"/>
    </location>
</feature>
<dbReference type="OrthoDB" id="8070155at2759"/>
<dbReference type="EMBL" id="OU895878">
    <property type="protein sequence ID" value="CAG9805113.1"/>
    <property type="molecule type" value="Genomic_DNA"/>
</dbReference>
<reference evidence="3" key="2">
    <citation type="submission" date="2022-10" db="EMBL/GenBank/DDBJ databases">
        <authorList>
            <consortium name="ENA_rothamsted_submissions"/>
            <consortium name="culmorum"/>
            <person name="King R."/>
        </authorList>
    </citation>
    <scope>NUCLEOTIDE SEQUENCE</scope>
</reference>
<organism evidence="3 4">
    <name type="scientific">Chironomus riparius</name>
    <dbReference type="NCBI Taxonomy" id="315576"/>
    <lineage>
        <taxon>Eukaryota</taxon>
        <taxon>Metazoa</taxon>
        <taxon>Ecdysozoa</taxon>
        <taxon>Arthropoda</taxon>
        <taxon>Hexapoda</taxon>
        <taxon>Insecta</taxon>
        <taxon>Pterygota</taxon>
        <taxon>Neoptera</taxon>
        <taxon>Endopterygota</taxon>
        <taxon>Diptera</taxon>
        <taxon>Nematocera</taxon>
        <taxon>Chironomoidea</taxon>
        <taxon>Chironomidae</taxon>
        <taxon>Chironominae</taxon>
        <taxon>Chironomus</taxon>
    </lineage>
</organism>
<accession>A0A9N9RYV9</accession>
<feature type="region of interest" description="Disordered" evidence="1">
    <location>
        <begin position="548"/>
        <end position="608"/>
    </location>
</feature>
<feature type="region of interest" description="Disordered" evidence="1">
    <location>
        <begin position="227"/>
        <end position="247"/>
    </location>
</feature>
<proteinExistence type="predicted"/>
<keyword evidence="2" id="KW-0732">Signal</keyword>
<dbReference type="AlphaFoldDB" id="A0A9N9RYV9"/>
<reference evidence="3" key="1">
    <citation type="submission" date="2022-01" db="EMBL/GenBank/DDBJ databases">
        <authorList>
            <person name="King R."/>
        </authorList>
    </citation>
    <scope>NUCLEOTIDE SEQUENCE</scope>
</reference>
<keyword evidence="4" id="KW-1185">Reference proteome</keyword>
<feature type="signal peptide" evidence="2">
    <location>
        <begin position="1"/>
        <end position="19"/>
    </location>
</feature>
<protein>
    <submittedName>
        <fullName evidence="3">Uncharacterized protein</fullName>
    </submittedName>
</protein>
<feature type="region of interest" description="Disordered" evidence="1">
    <location>
        <begin position="24"/>
        <end position="51"/>
    </location>
</feature>
<feature type="chain" id="PRO_5040332808" evidence="2">
    <location>
        <begin position="20"/>
        <end position="608"/>
    </location>
</feature>
<dbReference type="Proteomes" id="UP001153620">
    <property type="component" value="Chromosome 2"/>
</dbReference>
<feature type="compositionally biased region" description="Polar residues" evidence="1">
    <location>
        <begin position="559"/>
        <end position="608"/>
    </location>
</feature>
<evidence type="ECO:0000313" key="3">
    <source>
        <dbReference type="EMBL" id="CAG9805113.1"/>
    </source>
</evidence>
<gene>
    <name evidence="3" type="ORF">CHIRRI_LOCUS7990</name>
</gene>
<evidence type="ECO:0000256" key="2">
    <source>
        <dbReference type="SAM" id="SignalP"/>
    </source>
</evidence>
<name>A0A9N9RYV9_9DIPT</name>
<sequence>MWIIKTTLSVILIVGLCTAADTTSSKSKTVVKEKEAKEKRDAGSATSGPYSYVAPQKQFHSPIHVAQPQAKYANNEHQQTIQKVAPLEYTKQEVAPVQVQHVQHVEQPAQQFHPTTFHHQASAHYAPEAENSLAQAYKAYDDFAFSYPSYESFSQMPIVHYNGDYDKISSSVISIPGYSLKSAPMYSNIKSVPSYSYAAPYTSQPSSASYVVPSSYSYPSYTSNHQSAQQAQHSYPSAQHSYPSAQHSSYPSAPYSYANIYAPANSHSAGYTSQIPAAVYVSQPIVHKPVQTKAPIYATGSKGLSHYSSANAAPIAVHQSNAYVKNTYEVPQYTQTERPFKPSAFLGASHISGGDSYTEQSISSGKPLNTAEYYVPSKSYLPAKETVQYVSYPVKENVQYSSYPVKENVQYSSYPVKENVQYSSYPVKENVQYSSYPVKENVQYSSQPAKQTVQYSSHANKEVAQYASHPGKETYQYVAQPQIEYQIQYVQQPAKSYLPPVANSYLPPKSAVPEAPKNSYLPPTTAYPQAPSKNYLPAKVEKPVSTYLPPTKTYLPPSASYQNQQYQHHQAPSAPSQSNTEVHQQYQQSHENYDSSEYQAVVSQSGHK</sequence>
<feature type="compositionally biased region" description="Low complexity" evidence="1">
    <location>
        <begin position="548"/>
        <end position="557"/>
    </location>
</feature>
<evidence type="ECO:0000256" key="1">
    <source>
        <dbReference type="SAM" id="MobiDB-lite"/>
    </source>
</evidence>
<evidence type="ECO:0000313" key="4">
    <source>
        <dbReference type="Proteomes" id="UP001153620"/>
    </source>
</evidence>